<dbReference type="CDD" id="cd19757">
    <property type="entry name" value="Bbox1"/>
    <property type="match status" value="1"/>
</dbReference>
<reference evidence="3" key="1">
    <citation type="submission" date="2021-11" db="EMBL/GenBank/DDBJ databases">
        <authorList>
            <person name="Schell T."/>
        </authorList>
    </citation>
    <scope>NUCLEOTIDE SEQUENCE</scope>
    <source>
        <strain evidence="3">M5</strain>
    </source>
</reference>
<dbReference type="InterPro" id="IPR040564">
    <property type="entry name" value="CxC3-like"/>
</dbReference>
<feature type="compositionally biased region" description="Low complexity" evidence="1">
    <location>
        <begin position="30"/>
        <end position="39"/>
    </location>
</feature>
<dbReference type="Pfam" id="PF18804">
    <property type="entry name" value="CxC3"/>
    <property type="match status" value="1"/>
</dbReference>
<comment type="caution">
    <text evidence="3">The sequence shown here is derived from an EMBL/GenBank/DDBJ whole genome shotgun (WGS) entry which is preliminary data.</text>
</comment>
<feature type="region of interest" description="Disordered" evidence="1">
    <location>
        <begin position="1"/>
        <end position="44"/>
    </location>
</feature>
<evidence type="ECO:0000313" key="4">
    <source>
        <dbReference type="Proteomes" id="UP000789390"/>
    </source>
</evidence>
<feature type="compositionally biased region" description="Basic residues" evidence="1">
    <location>
        <begin position="14"/>
        <end position="25"/>
    </location>
</feature>
<evidence type="ECO:0000259" key="2">
    <source>
        <dbReference type="PROSITE" id="PS00028"/>
    </source>
</evidence>
<keyword evidence="4" id="KW-1185">Reference proteome</keyword>
<dbReference type="OrthoDB" id="8941469at2759"/>
<dbReference type="PROSITE" id="PS00028">
    <property type="entry name" value="ZINC_FINGER_C2H2_1"/>
    <property type="match status" value="1"/>
</dbReference>
<proteinExistence type="predicted"/>
<feature type="compositionally biased region" description="Basic and acidic residues" evidence="1">
    <location>
        <begin position="1"/>
        <end position="12"/>
    </location>
</feature>
<dbReference type="EMBL" id="CAKKLH010000306">
    <property type="protein sequence ID" value="CAH0110762.1"/>
    <property type="molecule type" value="Genomic_DNA"/>
</dbReference>
<feature type="domain" description="C2H2-type" evidence="2">
    <location>
        <begin position="154"/>
        <end position="176"/>
    </location>
</feature>
<organism evidence="3 4">
    <name type="scientific">Daphnia galeata</name>
    <dbReference type="NCBI Taxonomy" id="27404"/>
    <lineage>
        <taxon>Eukaryota</taxon>
        <taxon>Metazoa</taxon>
        <taxon>Ecdysozoa</taxon>
        <taxon>Arthropoda</taxon>
        <taxon>Crustacea</taxon>
        <taxon>Branchiopoda</taxon>
        <taxon>Diplostraca</taxon>
        <taxon>Cladocera</taxon>
        <taxon>Anomopoda</taxon>
        <taxon>Daphniidae</taxon>
        <taxon>Daphnia</taxon>
    </lineage>
</organism>
<dbReference type="Proteomes" id="UP000789390">
    <property type="component" value="Unassembled WGS sequence"/>
</dbReference>
<feature type="compositionally biased region" description="Acidic residues" evidence="1">
    <location>
        <begin position="464"/>
        <end position="485"/>
    </location>
</feature>
<evidence type="ECO:0000256" key="1">
    <source>
        <dbReference type="SAM" id="MobiDB-lite"/>
    </source>
</evidence>
<dbReference type="InterPro" id="IPR013087">
    <property type="entry name" value="Znf_C2H2_type"/>
</dbReference>
<feature type="region of interest" description="Disordered" evidence="1">
    <location>
        <begin position="441"/>
        <end position="485"/>
    </location>
</feature>
<protein>
    <recommendedName>
        <fullName evidence="2">C2H2-type domain-containing protein</fullName>
    </recommendedName>
</protein>
<sequence>MSGRDLKLDSLARPKARTKAKKRKKDTSPKRSGNFFRNFGRGRGRGRVTQYDEVVAVSNQEGASEITPSNERSGVQDIIHSVSLEQDIIEASILQLNKKKKEANQESEWKTRMKDKEDAWDSKRDAVFQNYISSCSYSVSKCGVCEKVTNPVRCFTCKQDFCSKCDMITHRKLVLHNREVCENGENLKFLRQNEFISEDGYITVEVSLPLLVPSCPECKSPHSCTTKPGSRDVAVVTANEKPEDYFASGFQPSSDVDETSFYLICTDLLDWCWHFQHKMPGISMNKIVETIQEISEQHNRCTSLSNTEFLMAIREYEFNRIRIQKEILRVEHMKCKACGAKPLACHVDGNMKCYRCGSAQGHGAKELLENVAIARNDDVEAFVAEVNKAIPETKGNATCGGSTFKAGKCDSHSHSKNTFALDTFAFDIENGIEDLLLDNIQEDGDEENEAYEEDSEEKTADYQDYSDEETNDYQDYADEGNEENT</sequence>
<accession>A0A8J2RYK7</accession>
<dbReference type="AlphaFoldDB" id="A0A8J2RYK7"/>
<evidence type="ECO:0000313" key="3">
    <source>
        <dbReference type="EMBL" id="CAH0110762.1"/>
    </source>
</evidence>
<feature type="compositionally biased region" description="Acidic residues" evidence="1">
    <location>
        <begin position="441"/>
        <end position="456"/>
    </location>
</feature>
<name>A0A8J2RYK7_9CRUS</name>
<gene>
    <name evidence="3" type="ORF">DGAL_LOCUS14366</name>
</gene>